<dbReference type="InterPro" id="IPR037185">
    <property type="entry name" value="EmrE-like"/>
</dbReference>
<dbReference type="NCBIfam" id="TIGR00688">
    <property type="entry name" value="rarD"/>
    <property type="match status" value="1"/>
</dbReference>
<dbReference type="Pfam" id="PF00892">
    <property type="entry name" value="EamA"/>
    <property type="match status" value="1"/>
</dbReference>
<protein>
    <submittedName>
        <fullName evidence="10">EamA family transporter RarD</fullName>
    </submittedName>
</protein>
<dbReference type="PANTHER" id="PTHR22911:SF137">
    <property type="entry name" value="SOLUTE CARRIER FAMILY 35 MEMBER G2-RELATED"/>
    <property type="match status" value="1"/>
</dbReference>
<evidence type="ECO:0000259" key="9">
    <source>
        <dbReference type="Pfam" id="PF00892"/>
    </source>
</evidence>
<dbReference type="Proteomes" id="UP000389128">
    <property type="component" value="Unassembled WGS sequence"/>
</dbReference>
<evidence type="ECO:0000313" key="10">
    <source>
        <dbReference type="EMBL" id="TYC53547.1"/>
    </source>
</evidence>
<dbReference type="OrthoDB" id="369870at2"/>
<evidence type="ECO:0000256" key="7">
    <source>
        <dbReference type="ARBA" id="ARBA00023136"/>
    </source>
</evidence>
<dbReference type="AlphaFoldDB" id="A0A6C2CHT8"/>
<keyword evidence="7 8" id="KW-0472">Membrane</keyword>
<comment type="caution">
    <text evidence="10">The sequence shown here is derived from an EMBL/GenBank/DDBJ whole genome shotgun (WGS) entry which is preliminary data.</text>
</comment>
<sequence length="297" mass="32426">MDKGKTLAGIGFGLGAYGIWGFFPLFFRQLGHVSPLDLLCNRAVWGCLFVSLILSARGNWSATLTAARRPGTVLRLSIAALLVGSNWLAFLWAVDQRQVVASSLGYFLTPLVNILLGMLVLKERLNGKEWASVGLAVAAVGNEFLSLGSLPWISLFIGGSFGLYGLVRKQVAVDAISGLWLETLSLLPLLGLYVLWQNSQGHSVFTGFDTATQWLLPMAGALTALPLMLFAAATQRLNLATVGMLMYINPTLQFLTAVMIFDEVLQPARLVTFALIWAGLLLYSWSGWQKYRQTRPA</sequence>
<comment type="subcellular location">
    <subcellularLocation>
        <location evidence="1">Cell membrane</location>
        <topology evidence="1">Multi-pass membrane protein</topology>
    </subcellularLocation>
</comment>
<feature type="transmembrane region" description="Helical" evidence="8">
    <location>
        <begin position="179"/>
        <end position="196"/>
    </location>
</feature>
<evidence type="ECO:0000256" key="6">
    <source>
        <dbReference type="ARBA" id="ARBA00022989"/>
    </source>
</evidence>
<feature type="transmembrane region" description="Helical" evidence="8">
    <location>
        <begin position="149"/>
        <end position="167"/>
    </location>
</feature>
<feature type="transmembrane region" description="Helical" evidence="8">
    <location>
        <begin position="6"/>
        <end position="27"/>
    </location>
</feature>
<feature type="transmembrane region" description="Helical" evidence="8">
    <location>
        <begin position="267"/>
        <end position="285"/>
    </location>
</feature>
<name>A0A6C2CHT8_9RHOO</name>
<keyword evidence="3" id="KW-0813">Transport</keyword>
<evidence type="ECO:0000256" key="1">
    <source>
        <dbReference type="ARBA" id="ARBA00004651"/>
    </source>
</evidence>
<evidence type="ECO:0000256" key="5">
    <source>
        <dbReference type="ARBA" id="ARBA00022692"/>
    </source>
</evidence>
<feature type="transmembrane region" description="Helical" evidence="8">
    <location>
        <begin position="72"/>
        <end position="92"/>
    </location>
</feature>
<keyword evidence="6 8" id="KW-1133">Transmembrane helix</keyword>
<dbReference type="InterPro" id="IPR004626">
    <property type="entry name" value="RarD"/>
</dbReference>
<keyword evidence="4" id="KW-1003">Cell membrane</keyword>
<proteinExistence type="inferred from homology"/>
<comment type="similarity">
    <text evidence="2">Belongs to the EamA transporter family.</text>
</comment>
<evidence type="ECO:0000256" key="3">
    <source>
        <dbReference type="ARBA" id="ARBA00022448"/>
    </source>
</evidence>
<keyword evidence="5 8" id="KW-0812">Transmembrane</keyword>
<gene>
    <name evidence="10" type="primary">rarD</name>
    <name evidence="10" type="ORF">ETQ85_21005</name>
</gene>
<evidence type="ECO:0000256" key="2">
    <source>
        <dbReference type="ARBA" id="ARBA00007362"/>
    </source>
</evidence>
<feature type="domain" description="EamA" evidence="9">
    <location>
        <begin position="8"/>
        <end position="140"/>
    </location>
</feature>
<reference evidence="10 11" key="1">
    <citation type="submission" date="2019-01" db="EMBL/GenBank/DDBJ databases">
        <title>Zoogloea oleivorans genome sequencing and assembly.</title>
        <authorList>
            <person name="Tancsics A."/>
            <person name="Farkas M."/>
            <person name="Kriszt B."/>
            <person name="Maroti G."/>
            <person name="Horvath B."/>
        </authorList>
    </citation>
    <scope>NUCLEOTIDE SEQUENCE [LARGE SCALE GENOMIC DNA]</scope>
    <source>
        <strain evidence="10 11">Buc</strain>
    </source>
</reference>
<dbReference type="InterPro" id="IPR000620">
    <property type="entry name" value="EamA_dom"/>
</dbReference>
<organism evidence="10 11">
    <name type="scientific">Zoogloea oleivorans</name>
    <dbReference type="NCBI Taxonomy" id="1552750"/>
    <lineage>
        <taxon>Bacteria</taxon>
        <taxon>Pseudomonadati</taxon>
        <taxon>Pseudomonadota</taxon>
        <taxon>Betaproteobacteria</taxon>
        <taxon>Rhodocyclales</taxon>
        <taxon>Zoogloeaceae</taxon>
        <taxon>Zoogloea</taxon>
    </lineage>
</organism>
<feature type="transmembrane region" description="Helical" evidence="8">
    <location>
        <begin position="104"/>
        <end position="121"/>
    </location>
</feature>
<accession>A0A6C2CHT8</accession>
<evidence type="ECO:0000256" key="8">
    <source>
        <dbReference type="SAM" id="Phobius"/>
    </source>
</evidence>
<dbReference type="PANTHER" id="PTHR22911">
    <property type="entry name" value="ACYL-MALONYL CONDENSING ENZYME-RELATED"/>
    <property type="match status" value="1"/>
</dbReference>
<keyword evidence="11" id="KW-1185">Reference proteome</keyword>
<feature type="transmembrane region" description="Helical" evidence="8">
    <location>
        <begin position="239"/>
        <end position="261"/>
    </location>
</feature>
<feature type="transmembrane region" description="Helical" evidence="8">
    <location>
        <begin position="211"/>
        <end position="232"/>
    </location>
</feature>
<evidence type="ECO:0000313" key="11">
    <source>
        <dbReference type="Proteomes" id="UP000389128"/>
    </source>
</evidence>
<dbReference type="RefSeq" id="WP_148581029.1">
    <property type="nucleotide sequence ID" value="NZ_JAVEUW010000033.1"/>
</dbReference>
<dbReference type="SUPFAM" id="SSF103481">
    <property type="entry name" value="Multidrug resistance efflux transporter EmrE"/>
    <property type="match status" value="2"/>
</dbReference>
<evidence type="ECO:0000256" key="4">
    <source>
        <dbReference type="ARBA" id="ARBA00022475"/>
    </source>
</evidence>
<dbReference type="GO" id="GO:0005886">
    <property type="term" value="C:plasma membrane"/>
    <property type="evidence" value="ECO:0007669"/>
    <property type="project" value="UniProtKB-SubCell"/>
</dbReference>
<dbReference type="EMBL" id="SDKK01000026">
    <property type="protein sequence ID" value="TYC53547.1"/>
    <property type="molecule type" value="Genomic_DNA"/>
</dbReference>